<name>A0A0X8K0K5_9ACTO</name>
<comment type="similarity">
    <text evidence="2 12">Belongs to the WhiB family.</text>
</comment>
<organism evidence="13 14">
    <name type="scientific">Actinomyces oris</name>
    <dbReference type="NCBI Taxonomy" id="544580"/>
    <lineage>
        <taxon>Bacteria</taxon>
        <taxon>Bacillati</taxon>
        <taxon>Actinomycetota</taxon>
        <taxon>Actinomycetes</taxon>
        <taxon>Actinomycetales</taxon>
        <taxon>Actinomycetaceae</taxon>
        <taxon>Actinomyces</taxon>
    </lineage>
</organism>
<evidence type="ECO:0000256" key="2">
    <source>
        <dbReference type="ARBA" id="ARBA00006597"/>
    </source>
</evidence>
<proteinExistence type="inferred from homology"/>
<keyword evidence="3 12" id="KW-0004">4Fe-4S</keyword>
<comment type="function">
    <text evidence="12">Acts as a transcriptional regulator. Probably redox-responsive. The apo- but not holo-form probably binds DNA.</text>
</comment>
<dbReference type="GO" id="GO:0045454">
    <property type="term" value="P:cell redox homeostasis"/>
    <property type="evidence" value="ECO:0007669"/>
    <property type="project" value="TreeGrafter"/>
</dbReference>
<evidence type="ECO:0000256" key="10">
    <source>
        <dbReference type="ARBA" id="ARBA00023157"/>
    </source>
</evidence>
<dbReference type="PANTHER" id="PTHR38839:SF5">
    <property type="entry name" value="TRANSCRIPTIONAL REGULATOR WHID"/>
    <property type="match status" value="1"/>
</dbReference>
<dbReference type="RefSeq" id="WP_010614579.1">
    <property type="nucleotide sequence ID" value="NZ_CAUOQX010000003.1"/>
</dbReference>
<dbReference type="InterPro" id="IPR003482">
    <property type="entry name" value="Whib"/>
</dbReference>
<dbReference type="Proteomes" id="UP000186769">
    <property type="component" value="Unassembled WGS sequence"/>
</dbReference>
<keyword evidence="4 12" id="KW-0963">Cytoplasm</keyword>
<comment type="caution">
    <text evidence="13">The sequence shown here is derived from an EMBL/GenBank/DDBJ whole genome shotgun (WGS) entry which is preliminary data.</text>
</comment>
<dbReference type="GO" id="GO:0035731">
    <property type="term" value="F:dinitrosyl-iron complex binding"/>
    <property type="evidence" value="ECO:0007669"/>
    <property type="project" value="UniProtKB-UniRule"/>
</dbReference>
<evidence type="ECO:0000313" key="13">
    <source>
        <dbReference type="EMBL" id="OLO74505.1"/>
    </source>
</evidence>
<evidence type="ECO:0000313" key="14">
    <source>
        <dbReference type="Proteomes" id="UP000186769"/>
    </source>
</evidence>
<evidence type="ECO:0000256" key="4">
    <source>
        <dbReference type="ARBA" id="ARBA00022490"/>
    </source>
</evidence>
<keyword evidence="7 12" id="KW-0411">Iron-sulfur</keyword>
<keyword evidence="11 12" id="KW-0804">Transcription</keyword>
<evidence type="ECO:0000256" key="8">
    <source>
        <dbReference type="ARBA" id="ARBA00023015"/>
    </source>
</evidence>
<comment type="cofactor">
    <cofactor evidence="12">
        <name>[4Fe-4S] cluster</name>
        <dbReference type="ChEBI" id="CHEBI:49883"/>
    </cofactor>
    <text evidence="12">Binds 1 [4Fe-4S] cluster per subunit. Following nitrosylation of the [4Fe-4S] cluster binds 1 [4Fe-8(NO)] cluster per subunit.</text>
</comment>
<protein>
    <recommendedName>
        <fullName evidence="12">Transcriptional regulator WhiB</fullName>
    </recommendedName>
</protein>
<dbReference type="KEGG" id="aos:AXE84_01835"/>
<dbReference type="GO" id="GO:0046872">
    <property type="term" value="F:metal ion binding"/>
    <property type="evidence" value="ECO:0007669"/>
    <property type="project" value="UniProtKB-KW"/>
</dbReference>
<dbReference type="InterPro" id="IPR034768">
    <property type="entry name" value="4FE4S_WBL"/>
</dbReference>
<evidence type="ECO:0000256" key="7">
    <source>
        <dbReference type="ARBA" id="ARBA00023014"/>
    </source>
</evidence>
<accession>A0A0X8K0K5</accession>
<feature type="binding site" evidence="12">
    <location>
        <position position="23"/>
    </location>
    <ligand>
        <name>[4Fe-4S] cluster</name>
        <dbReference type="ChEBI" id="CHEBI:49883"/>
    </ligand>
</feature>
<dbReference type="GO" id="GO:0045892">
    <property type="term" value="P:negative regulation of DNA-templated transcription"/>
    <property type="evidence" value="ECO:0007669"/>
    <property type="project" value="TreeGrafter"/>
</dbReference>
<evidence type="ECO:0000256" key="6">
    <source>
        <dbReference type="ARBA" id="ARBA00023004"/>
    </source>
</evidence>
<keyword evidence="6 12" id="KW-0408">Iron</keyword>
<dbReference type="PROSITE" id="PS51674">
    <property type="entry name" value="4FE4S_WBL"/>
    <property type="match status" value="1"/>
</dbReference>
<evidence type="ECO:0000256" key="12">
    <source>
        <dbReference type="HAMAP-Rule" id="MF_01479"/>
    </source>
</evidence>
<evidence type="ECO:0000256" key="1">
    <source>
        <dbReference type="ARBA" id="ARBA00004496"/>
    </source>
</evidence>
<evidence type="ECO:0000256" key="9">
    <source>
        <dbReference type="ARBA" id="ARBA00023125"/>
    </source>
</evidence>
<dbReference type="EMBL" id="MSKW01000026">
    <property type="protein sequence ID" value="OLO74505.1"/>
    <property type="molecule type" value="Genomic_DNA"/>
</dbReference>
<comment type="PTM">
    <text evidence="12">The Fe-S cluster can be nitrosylated by nitric oxide (NO).</text>
</comment>
<feature type="binding site" evidence="12">
    <location>
        <position position="56"/>
    </location>
    <ligand>
        <name>[4Fe-4S] cluster</name>
        <dbReference type="ChEBI" id="CHEBI:49883"/>
    </ligand>
</feature>
<comment type="PTM">
    <text evidence="12">Upon Fe-S cluster removal intramolecular disulfide bonds are formed.</text>
</comment>
<dbReference type="PANTHER" id="PTHR38839">
    <property type="entry name" value="TRANSCRIPTIONAL REGULATOR WHID-RELATED"/>
    <property type="match status" value="1"/>
</dbReference>
<sequence length="100" mass="11652">MHDSSRLPGPISTLWEWQYRGSCLGMDSSVFFHPEGERGGSRRRRNERAKAICQDCPVLEECRDHALSTREPYGVWGGMSEEERRAYYERQARRFADEPA</sequence>
<dbReference type="GO" id="GO:0005737">
    <property type="term" value="C:cytoplasm"/>
    <property type="evidence" value="ECO:0007669"/>
    <property type="project" value="UniProtKB-SubCell"/>
</dbReference>
<dbReference type="GO" id="GO:0047134">
    <property type="term" value="F:protein-disulfide reductase [NAD(P)H] activity"/>
    <property type="evidence" value="ECO:0007669"/>
    <property type="project" value="TreeGrafter"/>
</dbReference>
<evidence type="ECO:0000256" key="3">
    <source>
        <dbReference type="ARBA" id="ARBA00022485"/>
    </source>
</evidence>
<evidence type="ECO:0000256" key="11">
    <source>
        <dbReference type="ARBA" id="ARBA00023163"/>
    </source>
</evidence>
<dbReference type="AlphaFoldDB" id="A0A0X8K0K5"/>
<dbReference type="GO" id="GO:0051539">
    <property type="term" value="F:4 iron, 4 sulfur cluster binding"/>
    <property type="evidence" value="ECO:0007669"/>
    <property type="project" value="UniProtKB-UniRule"/>
</dbReference>
<feature type="binding site" evidence="12">
    <location>
        <position position="62"/>
    </location>
    <ligand>
        <name>[4Fe-4S] cluster</name>
        <dbReference type="ChEBI" id="CHEBI:49883"/>
    </ligand>
</feature>
<evidence type="ECO:0000256" key="5">
    <source>
        <dbReference type="ARBA" id="ARBA00022723"/>
    </source>
</evidence>
<dbReference type="HAMAP" id="MF_01479">
    <property type="entry name" value="WhiB"/>
    <property type="match status" value="1"/>
</dbReference>
<comment type="subcellular location">
    <subcellularLocation>
        <location evidence="1 12">Cytoplasm</location>
    </subcellularLocation>
</comment>
<dbReference type="Pfam" id="PF02467">
    <property type="entry name" value="Whib"/>
    <property type="match status" value="1"/>
</dbReference>
<keyword evidence="10 12" id="KW-1015">Disulfide bond</keyword>
<reference evidence="13 14" key="1">
    <citation type="submission" date="2016-12" db="EMBL/GenBank/DDBJ databases">
        <title>Genomic comparison of strains in the 'Actinomyces naeslundii' group.</title>
        <authorList>
            <person name="Mughal S.R."/>
            <person name="Do T."/>
            <person name="Gilbert S.C."/>
            <person name="Witherden E.A."/>
            <person name="Didelot X."/>
            <person name="Beighton D."/>
        </authorList>
    </citation>
    <scope>NUCLEOTIDE SEQUENCE [LARGE SCALE GENOMIC DNA]</scope>
    <source>
        <strain evidence="13 14">G53E</strain>
    </source>
</reference>
<dbReference type="GO" id="GO:0003677">
    <property type="term" value="F:DNA binding"/>
    <property type="evidence" value="ECO:0007669"/>
    <property type="project" value="UniProtKB-UniRule"/>
</dbReference>
<keyword evidence="8 12" id="KW-0805">Transcription regulation</keyword>
<keyword evidence="5 12" id="KW-0479">Metal-binding</keyword>
<gene>
    <name evidence="12" type="primary">whiB</name>
    <name evidence="13" type="ORF">BKH15_11520</name>
</gene>
<keyword evidence="9 12" id="KW-0238">DNA-binding</keyword>
<feature type="binding site" evidence="12">
    <location>
        <position position="53"/>
    </location>
    <ligand>
        <name>[4Fe-4S] cluster</name>
        <dbReference type="ChEBI" id="CHEBI:49883"/>
    </ligand>
</feature>